<keyword evidence="2" id="KW-1185">Reference proteome</keyword>
<dbReference type="AlphaFoldDB" id="A0A368YSV8"/>
<proteinExistence type="predicted"/>
<reference evidence="1 2" key="1">
    <citation type="submission" date="2018-07" db="EMBL/GenBank/DDBJ databases">
        <title>Genomic Encyclopedia of Type Strains, Phase III (KMG-III): the genomes of soil and plant-associated and newly described type strains.</title>
        <authorList>
            <person name="Whitman W."/>
        </authorList>
    </citation>
    <scope>NUCLEOTIDE SEQUENCE [LARGE SCALE GENOMIC DNA]</scope>
    <source>
        <strain evidence="1 2">31-25a</strain>
    </source>
</reference>
<evidence type="ECO:0000313" key="1">
    <source>
        <dbReference type="EMBL" id="RCW82669.1"/>
    </source>
</evidence>
<gene>
    <name evidence="1" type="ORF">C7476_10779</name>
</gene>
<evidence type="ECO:0000313" key="2">
    <source>
        <dbReference type="Proteomes" id="UP000253324"/>
    </source>
</evidence>
<dbReference type="Proteomes" id="UP000253324">
    <property type="component" value="Unassembled WGS sequence"/>
</dbReference>
<comment type="caution">
    <text evidence="1">The sequence shown here is derived from an EMBL/GenBank/DDBJ whole genome shotgun (WGS) entry which is preliminary data.</text>
</comment>
<dbReference type="OrthoDB" id="7365361at2"/>
<accession>A0A368YSV8</accession>
<dbReference type="RefSeq" id="WP_114430541.1">
    <property type="nucleotide sequence ID" value="NZ_QPJM01000007.1"/>
</dbReference>
<protein>
    <submittedName>
        <fullName evidence="1">Uncharacterized protein</fullName>
    </submittedName>
</protein>
<organism evidence="1 2">
    <name type="scientific">Phyllobacterium bourgognense</name>
    <dbReference type="NCBI Taxonomy" id="314236"/>
    <lineage>
        <taxon>Bacteria</taxon>
        <taxon>Pseudomonadati</taxon>
        <taxon>Pseudomonadota</taxon>
        <taxon>Alphaproteobacteria</taxon>
        <taxon>Hyphomicrobiales</taxon>
        <taxon>Phyllobacteriaceae</taxon>
        <taxon>Phyllobacterium</taxon>
    </lineage>
</organism>
<dbReference type="EMBL" id="QPJM01000007">
    <property type="protein sequence ID" value="RCW82669.1"/>
    <property type="molecule type" value="Genomic_DNA"/>
</dbReference>
<name>A0A368YSV8_9HYPH</name>
<sequence length="82" mass="9110">MSQFYSDLTQSQVLSDPLINAVMRADRVSRKELELLMTTVATKNFSDEKVSEWRRPLPAFVSAQPLKGSTDLSSKLCQGSAC</sequence>